<proteinExistence type="predicted"/>
<name>A0A9D4D0H2_DREPO</name>
<accession>A0A9D4D0H2</accession>
<dbReference type="AlphaFoldDB" id="A0A9D4D0H2"/>
<comment type="caution">
    <text evidence="1">The sequence shown here is derived from an EMBL/GenBank/DDBJ whole genome shotgun (WGS) entry which is preliminary data.</text>
</comment>
<organism evidence="1 2">
    <name type="scientific">Dreissena polymorpha</name>
    <name type="common">Zebra mussel</name>
    <name type="synonym">Mytilus polymorpha</name>
    <dbReference type="NCBI Taxonomy" id="45954"/>
    <lineage>
        <taxon>Eukaryota</taxon>
        <taxon>Metazoa</taxon>
        <taxon>Spiralia</taxon>
        <taxon>Lophotrochozoa</taxon>
        <taxon>Mollusca</taxon>
        <taxon>Bivalvia</taxon>
        <taxon>Autobranchia</taxon>
        <taxon>Heteroconchia</taxon>
        <taxon>Euheterodonta</taxon>
        <taxon>Imparidentia</taxon>
        <taxon>Neoheterodontei</taxon>
        <taxon>Myida</taxon>
        <taxon>Dreissenoidea</taxon>
        <taxon>Dreissenidae</taxon>
        <taxon>Dreissena</taxon>
    </lineage>
</organism>
<reference evidence="1" key="2">
    <citation type="submission" date="2020-11" db="EMBL/GenBank/DDBJ databases">
        <authorList>
            <person name="McCartney M.A."/>
            <person name="Auch B."/>
            <person name="Kono T."/>
            <person name="Mallez S."/>
            <person name="Becker A."/>
            <person name="Gohl D.M."/>
            <person name="Silverstein K.A.T."/>
            <person name="Koren S."/>
            <person name="Bechman K.B."/>
            <person name="Herman A."/>
            <person name="Abrahante J.E."/>
            <person name="Garbe J."/>
        </authorList>
    </citation>
    <scope>NUCLEOTIDE SEQUENCE</scope>
    <source>
        <strain evidence="1">Duluth1</strain>
        <tissue evidence="1">Whole animal</tissue>
    </source>
</reference>
<protein>
    <submittedName>
        <fullName evidence="1">Uncharacterized protein</fullName>
    </submittedName>
</protein>
<keyword evidence="2" id="KW-1185">Reference proteome</keyword>
<evidence type="ECO:0000313" key="1">
    <source>
        <dbReference type="EMBL" id="KAH3735559.1"/>
    </source>
</evidence>
<dbReference type="Proteomes" id="UP000828390">
    <property type="component" value="Unassembled WGS sequence"/>
</dbReference>
<dbReference type="EMBL" id="JAIWYP010000011">
    <property type="protein sequence ID" value="KAH3735559.1"/>
    <property type="molecule type" value="Genomic_DNA"/>
</dbReference>
<gene>
    <name evidence="1" type="ORF">DPMN_042095</name>
</gene>
<sequence>MLDIVNFCISKDKVAINPEESEIHTIKGNSPGSIYLNGAHVKHSTEVKHLGIIRTPKNNLNTDDHLKTERQTIYALIGPGLNAIKGFSPVVALKLWNTYAMPRALYGVEILKVTTGDIEKLDRQHRSMFKHFQGLPARIATAEVHLLLGSELIESIIDRPRLRLFTNISRLKGSEEYNILSRQIIMAIH</sequence>
<reference evidence="1" key="1">
    <citation type="journal article" date="2019" name="bioRxiv">
        <title>The Genome of the Zebra Mussel, Dreissena polymorpha: A Resource for Invasive Species Research.</title>
        <authorList>
            <person name="McCartney M.A."/>
            <person name="Auch B."/>
            <person name="Kono T."/>
            <person name="Mallez S."/>
            <person name="Zhang Y."/>
            <person name="Obille A."/>
            <person name="Becker A."/>
            <person name="Abrahante J.E."/>
            <person name="Garbe J."/>
            <person name="Badalamenti J.P."/>
            <person name="Herman A."/>
            <person name="Mangelson H."/>
            <person name="Liachko I."/>
            <person name="Sullivan S."/>
            <person name="Sone E.D."/>
            <person name="Koren S."/>
            <person name="Silverstein K.A.T."/>
            <person name="Beckman K.B."/>
            <person name="Gohl D.M."/>
        </authorList>
    </citation>
    <scope>NUCLEOTIDE SEQUENCE</scope>
    <source>
        <strain evidence="1">Duluth1</strain>
        <tissue evidence="1">Whole animal</tissue>
    </source>
</reference>
<evidence type="ECO:0000313" key="2">
    <source>
        <dbReference type="Proteomes" id="UP000828390"/>
    </source>
</evidence>